<evidence type="ECO:0000313" key="2">
    <source>
        <dbReference type="Proteomes" id="UP001156613"/>
    </source>
</evidence>
<name>A0ABQ5WIC4_GLUJA</name>
<keyword evidence="2" id="KW-1185">Reference proteome</keyword>
<sequence length="54" mass="5826">MLEAGDCLAMNSCDTVLTERAAVSRLIRPPPGLWRLTETLIVSPGPVLSTAVRF</sequence>
<accession>A0ABQ5WIC4</accession>
<comment type="caution">
    <text evidence="1">The sequence shown here is derived from an EMBL/GenBank/DDBJ whole genome shotgun (WGS) entry which is preliminary data.</text>
</comment>
<proteinExistence type="predicted"/>
<organism evidence="1 2">
    <name type="scientific">Gluconobacter japonicus</name>
    <dbReference type="NCBI Taxonomy" id="376620"/>
    <lineage>
        <taxon>Bacteria</taxon>
        <taxon>Pseudomonadati</taxon>
        <taxon>Pseudomonadota</taxon>
        <taxon>Alphaproteobacteria</taxon>
        <taxon>Acetobacterales</taxon>
        <taxon>Acetobacteraceae</taxon>
        <taxon>Gluconobacter</taxon>
    </lineage>
</organism>
<gene>
    <name evidence="1" type="ORF">GCM10010937_15630</name>
</gene>
<protein>
    <submittedName>
        <fullName evidence="1">Uncharacterized protein</fullName>
    </submittedName>
</protein>
<dbReference type="Proteomes" id="UP001156613">
    <property type="component" value="Unassembled WGS sequence"/>
</dbReference>
<reference evidence="2" key="1">
    <citation type="journal article" date="2019" name="Int. J. Syst. Evol. Microbiol.">
        <title>The Global Catalogue of Microorganisms (GCM) 10K type strain sequencing project: providing services to taxonomists for standard genome sequencing and annotation.</title>
        <authorList>
            <consortium name="The Broad Institute Genomics Platform"/>
            <consortium name="The Broad Institute Genome Sequencing Center for Infectious Disease"/>
            <person name="Wu L."/>
            <person name="Ma J."/>
        </authorList>
    </citation>
    <scope>NUCLEOTIDE SEQUENCE [LARGE SCALE GENOMIC DNA]</scope>
    <source>
        <strain evidence="2">NBRC 3271</strain>
    </source>
</reference>
<evidence type="ECO:0000313" key="1">
    <source>
        <dbReference type="EMBL" id="GLQ59760.1"/>
    </source>
</evidence>
<dbReference type="EMBL" id="BSNT01000055">
    <property type="protein sequence ID" value="GLQ59760.1"/>
    <property type="molecule type" value="Genomic_DNA"/>
</dbReference>